<dbReference type="InterPro" id="IPR015330">
    <property type="entry name" value="DNA_primase/pol_bifunc_N"/>
</dbReference>
<organism evidence="3 4">
    <name type="scientific">Streptomyces reniochalinae</name>
    <dbReference type="NCBI Taxonomy" id="2250578"/>
    <lineage>
        <taxon>Bacteria</taxon>
        <taxon>Bacillati</taxon>
        <taxon>Actinomycetota</taxon>
        <taxon>Actinomycetes</taxon>
        <taxon>Kitasatosporales</taxon>
        <taxon>Streptomycetaceae</taxon>
        <taxon>Streptomyces</taxon>
    </lineage>
</organism>
<dbReference type="Proteomes" id="UP000253507">
    <property type="component" value="Unassembled WGS sequence"/>
</dbReference>
<reference evidence="3 4" key="1">
    <citation type="submission" date="2018-06" db="EMBL/GenBank/DDBJ databases">
        <title>Streptomyces reniochalinae sp. nov. and Streptomyces diacarnus sp. nov. from marine sponges.</title>
        <authorList>
            <person name="Li L."/>
        </authorList>
    </citation>
    <scope>NUCLEOTIDE SEQUENCE [LARGE SCALE GENOMIC DNA]</scope>
    <source>
        <strain evidence="3 4">LHW50302</strain>
    </source>
</reference>
<feature type="compositionally biased region" description="Gly residues" evidence="1">
    <location>
        <begin position="181"/>
        <end position="190"/>
    </location>
</feature>
<comment type="caution">
    <text evidence="3">The sequence shown here is derived from an EMBL/GenBank/DDBJ whole genome shotgun (WGS) entry which is preliminary data.</text>
</comment>
<sequence length="312" mass="33208">MERESRIAQWLRRRAAQAEAARGGDGSPGSPAQPPSGRAPRSRRWSPRGGRAAAGAGEAAAERADLLLTAAEAGFPLAPAAHPSGYGCSCVRIGCPTPGRHPLSFAWQTQATTDRAQIERWLHAEPQANFVTATGRSHDVLDVPAEAGYAALARLEEREREAAADGVPGTGGHSGDADSAGGPGADGDTGSGTAAETVLGPVALLGEDRMLFFTRTRGRPEDEDEWWPCELDSHPETMEEHPGLRWHCRGSYVLLPPSRLPDQDEGVRWLRPPAAGAQLPEPLTLLETLTDACAEYAITVDGLEERAPWPAR</sequence>
<feature type="compositionally biased region" description="Low complexity" evidence="1">
    <location>
        <begin position="47"/>
        <end position="58"/>
    </location>
</feature>
<dbReference type="EMBL" id="QOIM01000042">
    <property type="protein sequence ID" value="RCG14980.1"/>
    <property type="molecule type" value="Genomic_DNA"/>
</dbReference>
<dbReference type="RefSeq" id="WP_114018517.1">
    <property type="nucleotide sequence ID" value="NZ_QOIM01000042.1"/>
</dbReference>
<feature type="region of interest" description="Disordered" evidence="1">
    <location>
        <begin position="1"/>
        <end position="58"/>
    </location>
</feature>
<evidence type="ECO:0000259" key="2">
    <source>
        <dbReference type="SMART" id="SM00943"/>
    </source>
</evidence>
<keyword evidence="4" id="KW-1185">Reference proteome</keyword>
<dbReference type="AlphaFoldDB" id="A0A367ECM5"/>
<dbReference type="SMART" id="SM00943">
    <property type="entry name" value="Prim-Pol"/>
    <property type="match status" value="1"/>
</dbReference>
<evidence type="ECO:0000313" key="4">
    <source>
        <dbReference type="Proteomes" id="UP000253507"/>
    </source>
</evidence>
<name>A0A367ECM5_9ACTN</name>
<proteinExistence type="predicted"/>
<feature type="domain" description="DNA primase/polymerase bifunctional N-terminal" evidence="2">
    <location>
        <begin position="67"/>
        <end position="289"/>
    </location>
</feature>
<dbReference type="OrthoDB" id="3397040at2"/>
<gene>
    <name evidence="3" type="ORF">DQ392_28435</name>
</gene>
<protein>
    <submittedName>
        <fullName evidence="3">DNA primase</fullName>
    </submittedName>
</protein>
<accession>A0A367ECM5</accession>
<feature type="region of interest" description="Disordered" evidence="1">
    <location>
        <begin position="159"/>
        <end position="194"/>
    </location>
</feature>
<evidence type="ECO:0000256" key="1">
    <source>
        <dbReference type="SAM" id="MobiDB-lite"/>
    </source>
</evidence>
<dbReference type="Pfam" id="PF09250">
    <property type="entry name" value="Prim-Pol"/>
    <property type="match status" value="2"/>
</dbReference>
<evidence type="ECO:0000313" key="3">
    <source>
        <dbReference type="EMBL" id="RCG14980.1"/>
    </source>
</evidence>